<dbReference type="Gene3D" id="3.40.50.300">
    <property type="entry name" value="P-loop containing nucleotide triphosphate hydrolases"/>
    <property type="match status" value="1"/>
</dbReference>
<dbReference type="InterPro" id="IPR027417">
    <property type="entry name" value="P-loop_NTPase"/>
</dbReference>
<dbReference type="EMBL" id="JARBHB010000008">
    <property type="protein sequence ID" value="KAJ8876359.1"/>
    <property type="molecule type" value="Genomic_DNA"/>
</dbReference>
<reference evidence="4 5" key="1">
    <citation type="submission" date="2023-02" db="EMBL/GenBank/DDBJ databases">
        <title>LHISI_Scaffold_Assembly.</title>
        <authorList>
            <person name="Stuart O.P."/>
            <person name="Cleave R."/>
            <person name="Magrath M.J.L."/>
            <person name="Mikheyev A.S."/>
        </authorList>
    </citation>
    <scope>NUCLEOTIDE SEQUENCE [LARGE SCALE GENOMIC DNA]</scope>
    <source>
        <strain evidence="4">Daus_M_001</strain>
        <tissue evidence="4">Leg muscle</tissue>
    </source>
</reference>
<keyword evidence="1" id="KW-0234">DNA repair</keyword>
<dbReference type="InterPro" id="IPR010285">
    <property type="entry name" value="DNA_helicase_pif1-like_DEAD"/>
</dbReference>
<keyword evidence="5" id="KW-1185">Reference proteome</keyword>
<comment type="cofactor">
    <cofactor evidence="1">
        <name>Mg(2+)</name>
        <dbReference type="ChEBI" id="CHEBI:18420"/>
    </cofactor>
</comment>
<dbReference type="Pfam" id="PF05970">
    <property type="entry name" value="PIF1"/>
    <property type="match status" value="1"/>
</dbReference>
<keyword evidence="1" id="KW-0378">Hydrolase</keyword>
<gene>
    <name evidence="4" type="ORF">PR048_020804</name>
</gene>
<dbReference type="Proteomes" id="UP001159363">
    <property type="component" value="Chromosome 7"/>
</dbReference>
<keyword evidence="1" id="KW-0233">DNA recombination</keyword>
<proteinExistence type="inferred from homology"/>
<dbReference type="EC" id="5.6.2.3" evidence="1"/>
<accession>A0ABQ9GWH9</accession>
<organism evidence="4 5">
    <name type="scientific">Dryococelus australis</name>
    <dbReference type="NCBI Taxonomy" id="614101"/>
    <lineage>
        <taxon>Eukaryota</taxon>
        <taxon>Metazoa</taxon>
        <taxon>Ecdysozoa</taxon>
        <taxon>Arthropoda</taxon>
        <taxon>Hexapoda</taxon>
        <taxon>Insecta</taxon>
        <taxon>Pterygota</taxon>
        <taxon>Neoptera</taxon>
        <taxon>Polyneoptera</taxon>
        <taxon>Phasmatodea</taxon>
        <taxon>Verophasmatodea</taxon>
        <taxon>Anareolatae</taxon>
        <taxon>Phasmatidae</taxon>
        <taxon>Eurycanthinae</taxon>
        <taxon>Dryococelus</taxon>
    </lineage>
</organism>
<evidence type="ECO:0000313" key="4">
    <source>
        <dbReference type="EMBL" id="KAJ8876359.1"/>
    </source>
</evidence>
<evidence type="ECO:0000313" key="5">
    <source>
        <dbReference type="Proteomes" id="UP001159363"/>
    </source>
</evidence>
<evidence type="ECO:0000256" key="1">
    <source>
        <dbReference type="RuleBase" id="RU363044"/>
    </source>
</evidence>
<comment type="similarity">
    <text evidence="1">Belongs to the helicase family.</text>
</comment>
<keyword evidence="1" id="KW-0067">ATP-binding</keyword>
<name>A0ABQ9GWH9_9NEOP</name>
<sequence>MRQVLESEELKADQWNHLVKKVTLTIKPGVGKDPNINNLPVAASENTAIFVGVMPPLRNDIRIYPRDRPVQTTNNLNPMADPMIYLLLFPHVTCQQFYAYRIMQHHGFSILHHSGMLFQQYVVDSYCKAEAIRLWYIRDNQAKLRVEEYQAFTYTIEFQKCGLRHDHMLIIFYKDDKFLTLESADLAEHIFQMLNWSLSCTILSKLTCHVKCGPHAPCFWDSGCCYHFPKSFRDCTLLHYHEFMQYRRPGDGRTCTIKRKVYDNRHFVLYSQHLLLKYQCYINVKLCSSLQATKYIYKYIHRGYDSTTVQPRQKGGFNTISWTQSVSPQSNEEVLCLRLLLHNVRGPTSFQDMIIVRNSLLPTFKEACMYLLLLDQDYIYEVTLYEAATWSHPRRLRVLFTHILFHCNISDPVLFYNHMKPHLIEIGSNDQQAEHFSTCNSDYVISIRHPSLNTDQRNVFNQVMTSIAESEFRDNPVCRAFFIDELGCSGKTFLYNCLIHSLRAKGKICCAITWTGIAYNLLPGGCTSQSFLKLPVPILQNSSCKISAQSAEAEILCCCSLIIWDEAPMALKEALPVIDSMMHDISGKKFAAFGAEVLLLGGDFRQLLPVVRHGGRPGQVNACLKRSTLWPNIRKFHLQAKRNFSSSSLEWAIDAVCLFLIS</sequence>
<keyword evidence="1" id="KW-0547">Nucleotide-binding</keyword>
<evidence type="ECO:0000259" key="2">
    <source>
        <dbReference type="Pfam" id="PF05970"/>
    </source>
</evidence>
<dbReference type="PANTHER" id="PTHR10492">
    <property type="match status" value="1"/>
</dbReference>
<dbReference type="InterPro" id="IPR025476">
    <property type="entry name" value="Helitron_helicase-like"/>
</dbReference>
<evidence type="ECO:0000259" key="3">
    <source>
        <dbReference type="Pfam" id="PF14214"/>
    </source>
</evidence>
<feature type="domain" description="Helitron helicase-like" evidence="3">
    <location>
        <begin position="97"/>
        <end position="151"/>
    </location>
</feature>
<dbReference type="Pfam" id="PF14214">
    <property type="entry name" value="Helitron_like_N"/>
    <property type="match status" value="1"/>
</dbReference>
<protein>
    <recommendedName>
        <fullName evidence="1">ATP-dependent DNA helicase</fullName>
        <ecNumber evidence="1">5.6.2.3</ecNumber>
    </recommendedName>
</protein>
<comment type="caution">
    <text evidence="4">The sequence shown here is derived from an EMBL/GenBank/DDBJ whole genome shotgun (WGS) entry which is preliminary data.</text>
</comment>
<comment type="catalytic activity">
    <reaction evidence="1">
        <text>ATP + H2O = ADP + phosphate + H(+)</text>
        <dbReference type="Rhea" id="RHEA:13065"/>
        <dbReference type="ChEBI" id="CHEBI:15377"/>
        <dbReference type="ChEBI" id="CHEBI:15378"/>
        <dbReference type="ChEBI" id="CHEBI:30616"/>
        <dbReference type="ChEBI" id="CHEBI:43474"/>
        <dbReference type="ChEBI" id="CHEBI:456216"/>
        <dbReference type="EC" id="5.6.2.3"/>
    </reaction>
</comment>
<keyword evidence="1" id="KW-0347">Helicase</keyword>
<dbReference type="SUPFAM" id="SSF52540">
    <property type="entry name" value="P-loop containing nucleoside triphosphate hydrolases"/>
    <property type="match status" value="1"/>
</dbReference>
<keyword evidence="1" id="KW-0227">DNA damage</keyword>
<feature type="domain" description="DNA helicase Pif1-like DEAD-box helicase" evidence="2">
    <location>
        <begin position="452"/>
        <end position="642"/>
    </location>
</feature>